<sequence>MTRSIIGDLPAFFAVARELNFSKAAKVLGVSQSTLSATIKQLEGRLGARLLERTTRSVSLTVAGRQLFQSVEPLYRRIDDRLNALIPKDNTPSGTVRLAVTSHIIQMILLPKLCRFLQFHPNIRIEMNVICLPINEVAQMFHAYVGPHDPLLDNATTTRVSPDIRFAVVGSPSYFEAKPLPWKPHDLEGHRCINIRPEITGDILNWQFKKDGQEVQVTVEGQLIFNQFEHALEAAISGFGLAYAPERLAASYINSGLVHRVLDDWCAPLTSHYLYFPRGEITPALRLLIDALEYSE</sequence>
<evidence type="ECO:0000259" key="5">
    <source>
        <dbReference type="PROSITE" id="PS50931"/>
    </source>
</evidence>
<dbReference type="Pfam" id="PF00126">
    <property type="entry name" value="HTH_1"/>
    <property type="match status" value="1"/>
</dbReference>
<evidence type="ECO:0000256" key="2">
    <source>
        <dbReference type="ARBA" id="ARBA00023015"/>
    </source>
</evidence>
<dbReference type="InterPro" id="IPR058163">
    <property type="entry name" value="LysR-type_TF_proteobact-type"/>
</dbReference>
<dbReference type="PRINTS" id="PR00039">
    <property type="entry name" value="HTHLYSR"/>
</dbReference>
<comment type="similarity">
    <text evidence="1">Belongs to the LysR transcriptional regulatory family.</text>
</comment>
<protein>
    <submittedName>
        <fullName evidence="6">LysR family transcriptional regulator</fullName>
    </submittedName>
</protein>
<keyword evidence="2" id="KW-0805">Transcription regulation</keyword>
<evidence type="ECO:0000256" key="4">
    <source>
        <dbReference type="ARBA" id="ARBA00023163"/>
    </source>
</evidence>
<evidence type="ECO:0000256" key="3">
    <source>
        <dbReference type="ARBA" id="ARBA00023125"/>
    </source>
</evidence>
<keyword evidence="3" id="KW-0238">DNA-binding</keyword>
<keyword evidence="4" id="KW-0804">Transcription</keyword>
<dbReference type="SUPFAM" id="SSF46785">
    <property type="entry name" value="Winged helix' DNA-binding domain"/>
    <property type="match status" value="1"/>
</dbReference>
<dbReference type="GO" id="GO:0006351">
    <property type="term" value="P:DNA-templated transcription"/>
    <property type="evidence" value="ECO:0007669"/>
    <property type="project" value="TreeGrafter"/>
</dbReference>
<dbReference type="Gene3D" id="1.10.10.10">
    <property type="entry name" value="Winged helix-like DNA-binding domain superfamily/Winged helix DNA-binding domain"/>
    <property type="match status" value="1"/>
</dbReference>
<evidence type="ECO:0000313" key="6">
    <source>
        <dbReference type="EMBL" id="ASG24341.1"/>
    </source>
</evidence>
<evidence type="ECO:0000256" key="1">
    <source>
        <dbReference type="ARBA" id="ARBA00009437"/>
    </source>
</evidence>
<dbReference type="InterPro" id="IPR036390">
    <property type="entry name" value="WH_DNA-bd_sf"/>
</dbReference>
<proteinExistence type="inferred from homology"/>
<dbReference type="SUPFAM" id="SSF53850">
    <property type="entry name" value="Periplasmic binding protein-like II"/>
    <property type="match status" value="1"/>
</dbReference>
<dbReference type="EMBL" id="CP022112">
    <property type="protein sequence ID" value="ASG24341.1"/>
    <property type="molecule type" value="Genomic_DNA"/>
</dbReference>
<dbReference type="PANTHER" id="PTHR30537:SF1">
    <property type="entry name" value="HTH-TYPE TRANSCRIPTIONAL REGULATOR PGRR"/>
    <property type="match status" value="1"/>
</dbReference>
<dbReference type="Gene3D" id="3.40.190.290">
    <property type="match status" value="1"/>
</dbReference>
<dbReference type="FunFam" id="1.10.10.10:FF:000001">
    <property type="entry name" value="LysR family transcriptional regulator"/>
    <property type="match status" value="1"/>
</dbReference>
<dbReference type="PANTHER" id="PTHR30537">
    <property type="entry name" value="HTH-TYPE TRANSCRIPTIONAL REGULATOR"/>
    <property type="match status" value="1"/>
</dbReference>
<dbReference type="InterPro" id="IPR005119">
    <property type="entry name" value="LysR_subst-bd"/>
</dbReference>
<dbReference type="PROSITE" id="PS50931">
    <property type="entry name" value="HTH_LYSR"/>
    <property type="match status" value="1"/>
</dbReference>
<reference evidence="6 7" key="1">
    <citation type="submission" date="2017-06" db="EMBL/GenBank/DDBJ databases">
        <title>Complete genome sequence of Nitrospirillum amazonense strain CBAmC, an endophytic nitrogen-fixing and plant growth-promoting bacterium, isolated from sugarcane.</title>
        <authorList>
            <person name="Schwab S."/>
            <person name="dos Santos Teixeira K.R."/>
            <person name="Simoes Araujo J.L."/>
            <person name="Soares Vidal M."/>
            <person name="Borges de Freitas H.R."/>
            <person name="Rivello Crivelaro A.L."/>
            <person name="Bueno de Camargo Nunes A."/>
            <person name="dos Santos C.M."/>
            <person name="Palmeira da Silva Rosa D."/>
            <person name="da Silva Padilha D."/>
            <person name="da Silva E."/>
            <person name="Araujo Terra L."/>
            <person name="Soares Mendes V."/>
            <person name="Farinelli L."/>
            <person name="Magalhaes Cruz L."/>
            <person name="Baldani J.I."/>
        </authorList>
    </citation>
    <scope>NUCLEOTIDE SEQUENCE [LARGE SCALE GENOMIC DNA]</scope>
    <source>
        <strain evidence="6 7">CBAmC</strain>
    </source>
</reference>
<dbReference type="GO" id="GO:0003700">
    <property type="term" value="F:DNA-binding transcription factor activity"/>
    <property type="evidence" value="ECO:0007669"/>
    <property type="project" value="InterPro"/>
</dbReference>
<organism evidence="6 7">
    <name type="scientific">Nitrospirillum viridazoti CBAmc</name>
    <dbReference type="NCBI Taxonomy" id="1441467"/>
    <lineage>
        <taxon>Bacteria</taxon>
        <taxon>Pseudomonadati</taxon>
        <taxon>Pseudomonadota</taxon>
        <taxon>Alphaproteobacteria</taxon>
        <taxon>Rhodospirillales</taxon>
        <taxon>Azospirillaceae</taxon>
        <taxon>Nitrospirillum</taxon>
        <taxon>Nitrospirillum viridazoti</taxon>
    </lineage>
</organism>
<feature type="domain" description="HTH lysR-type" evidence="5">
    <location>
        <begin position="1"/>
        <end position="61"/>
    </location>
</feature>
<dbReference type="KEGG" id="nao:Y958_25965"/>
<keyword evidence="7" id="KW-1185">Reference proteome</keyword>
<dbReference type="InterPro" id="IPR036388">
    <property type="entry name" value="WH-like_DNA-bd_sf"/>
</dbReference>
<dbReference type="RefSeq" id="WP_088874771.1">
    <property type="nucleotide sequence ID" value="NZ_CP022112.1"/>
</dbReference>
<evidence type="ECO:0000313" key="7">
    <source>
        <dbReference type="Proteomes" id="UP000197153"/>
    </source>
</evidence>
<dbReference type="AlphaFoldDB" id="A0A248K0T2"/>
<accession>A0A248K0T2</accession>
<name>A0A248K0T2_9PROT</name>
<dbReference type="GO" id="GO:0043565">
    <property type="term" value="F:sequence-specific DNA binding"/>
    <property type="evidence" value="ECO:0007669"/>
    <property type="project" value="TreeGrafter"/>
</dbReference>
<dbReference type="InterPro" id="IPR000847">
    <property type="entry name" value="LysR_HTH_N"/>
</dbReference>
<gene>
    <name evidence="6" type="ORF">Y958_25965</name>
</gene>
<dbReference type="Proteomes" id="UP000197153">
    <property type="component" value="Chromosome 3"/>
</dbReference>
<dbReference type="Pfam" id="PF03466">
    <property type="entry name" value="LysR_substrate"/>
    <property type="match status" value="1"/>
</dbReference>